<dbReference type="AlphaFoldDB" id="A0AAN8F182"/>
<accession>A0AAN8F182</accession>
<evidence type="ECO:0000313" key="3">
    <source>
        <dbReference type="EMBL" id="KAK5971291.1"/>
    </source>
</evidence>
<dbReference type="PANTHER" id="PTHR11802">
    <property type="entry name" value="SERINE PROTEASE FAMILY S10 SERINE CARBOXYPEPTIDASE"/>
    <property type="match status" value="1"/>
</dbReference>
<sequence length="353" mass="40367">MANVLFLEAPVGVGFSYTDDPSYYWSDDTTADNNAQAIKYFFDVVFPTYKNNEFFVTGESYAGVYGPTLSVRLVQMIDAGQLDLNFKGMAIGNGILNEYLQFNSEIALQYGHGFNGVDDWNTLSRDCTGGLSNPIYYDYYNAPKNSSCFMVSERIVDEFDRVIADPYNIYQDCYLWPFKFGSRSSQKTAGRRRTAMLRRRTALAEAMDAAQTQPLFTDNGNQSWYGSTDAFHGFPCFNDDSMQTYLNRPEVMAAIHAKLVHRKQWTDCSDLVYHQQIKYYDMSSTIHSIMNSKTYTSNNMRLMFYNGDVDTVCQFLGDQWFIENLVTERNLTASCICQNYCSCIHNEPITIAH</sequence>
<dbReference type="InterPro" id="IPR001563">
    <property type="entry name" value="Peptidase_S10"/>
</dbReference>
<keyword evidence="4" id="KW-1185">Reference proteome</keyword>
<keyword evidence="2 3" id="KW-0121">Carboxypeptidase</keyword>
<dbReference type="EC" id="3.4.16.-" evidence="2"/>
<comment type="caution">
    <text evidence="3">The sequence shown here is derived from an EMBL/GenBank/DDBJ whole genome shotgun (WGS) entry which is preliminary data.</text>
</comment>
<dbReference type="Proteomes" id="UP001331761">
    <property type="component" value="Unassembled WGS sequence"/>
</dbReference>
<organism evidence="3 4">
    <name type="scientific">Trichostrongylus colubriformis</name>
    <name type="common">Black scour worm</name>
    <dbReference type="NCBI Taxonomy" id="6319"/>
    <lineage>
        <taxon>Eukaryota</taxon>
        <taxon>Metazoa</taxon>
        <taxon>Ecdysozoa</taxon>
        <taxon>Nematoda</taxon>
        <taxon>Chromadorea</taxon>
        <taxon>Rhabditida</taxon>
        <taxon>Rhabditina</taxon>
        <taxon>Rhabditomorpha</taxon>
        <taxon>Strongyloidea</taxon>
        <taxon>Trichostrongylidae</taxon>
        <taxon>Trichostrongylus</taxon>
    </lineage>
</organism>
<dbReference type="PRINTS" id="PR00724">
    <property type="entry name" value="CRBOXYPTASEC"/>
</dbReference>
<reference evidence="3 4" key="1">
    <citation type="submission" date="2019-10" db="EMBL/GenBank/DDBJ databases">
        <title>Assembly and Annotation for the nematode Trichostrongylus colubriformis.</title>
        <authorList>
            <person name="Martin J."/>
        </authorList>
    </citation>
    <scope>NUCLEOTIDE SEQUENCE [LARGE SCALE GENOMIC DNA]</scope>
    <source>
        <strain evidence="3">G859</strain>
        <tissue evidence="3">Whole worm</tissue>
    </source>
</reference>
<comment type="similarity">
    <text evidence="1 2">Belongs to the peptidase S10 family.</text>
</comment>
<evidence type="ECO:0000256" key="2">
    <source>
        <dbReference type="RuleBase" id="RU361156"/>
    </source>
</evidence>
<dbReference type="PROSITE" id="PS00131">
    <property type="entry name" value="CARBOXYPEPT_SER_SER"/>
    <property type="match status" value="1"/>
</dbReference>
<dbReference type="InterPro" id="IPR029058">
    <property type="entry name" value="AB_hydrolase_fold"/>
</dbReference>
<dbReference type="GO" id="GO:0004185">
    <property type="term" value="F:serine-type carboxypeptidase activity"/>
    <property type="evidence" value="ECO:0007669"/>
    <property type="project" value="UniProtKB-UniRule"/>
</dbReference>
<gene>
    <name evidence="3" type="ORF">GCK32_014980</name>
</gene>
<dbReference type="PANTHER" id="PTHR11802:SF480">
    <property type="entry name" value="CARBOXYPEPTIDASE"/>
    <property type="match status" value="1"/>
</dbReference>
<keyword evidence="2" id="KW-0645">Protease</keyword>
<evidence type="ECO:0000256" key="1">
    <source>
        <dbReference type="ARBA" id="ARBA00009431"/>
    </source>
</evidence>
<dbReference type="Gene3D" id="3.40.50.1820">
    <property type="entry name" value="alpha/beta hydrolase"/>
    <property type="match status" value="2"/>
</dbReference>
<evidence type="ECO:0000313" key="4">
    <source>
        <dbReference type="Proteomes" id="UP001331761"/>
    </source>
</evidence>
<dbReference type="Pfam" id="PF00450">
    <property type="entry name" value="Peptidase_S10"/>
    <property type="match status" value="1"/>
</dbReference>
<protein>
    <recommendedName>
        <fullName evidence="2">Carboxypeptidase</fullName>
        <ecNumber evidence="2">3.4.16.-</ecNumber>
    </recommendedName>
</protein>
<name>A0AAN8F182_TRICO</name>
<dbReference type="SUPFAM" id="SSF53474">
    <property type="entry name" value="alpha/beta-Hydrolases"/>
    <property type="match status" value="1"/>
</dbReference>
<dbReference type="EMBL" id="WIXE01017979">
    <property type="protein sequence ID" value="KAK5971291.1"/>
    <property type="molecule type" value="Genomic_DNA"/>
</dbReference>
<keyword evidence="2" id="KW-0378">Hydrolase</keyword>
<dbReference type="GO" id="GO:0006508">
    <property type="term" value="P:proteolysis"/>
    <property type="evidence" value="ECO:0007669"/>
    <property type="project" value="UniProtKB-KW"/>
</dbReference>
<dbReference type="InterPro" id="IPR018202">
    <property type="entry name" value="Ser_caboxypep_ser_AS"/>
</dbReference>
<proteinExistence type="inferred from homology"/>